<dbReference type="EMBL" id="DTQM01000112">
    <property type="protein sequence ID" value="HGC42747.1"/>
    <property type="molecule type" value="Genomic_DNA"/>
</dbReference>
<comment type="similarity">
    <text evidence="2">Belongs to the virb1 family.</text>
</comment>
<dbReference type="InterPro" id="IPR008939">
    <property type="entry name" value="Lytic_TGlycosylase_superhlx_U"/>
</dbReference>
<dbReference type="PANTHER" id="PTHR37423:SF2">
    <property type="entry name" value="MEMBRANE-BOUND LYTIC MUREIN TRANSGLYCOSYLASE C"/>
    <property type="match status" value="1"/>
</dbReference>
<reference evidence="6" key="1">
    <citation type="journal article" date="2020" name="mSystems">
        <title>Genome- and Community-Level Interaction Insights into Carbon Utilization and Element Cycling Functions of Hydrothermarchaeota in Hydrothermal Sediment.</title>
        <authorList>
            <person name="Zhou Z."/>
            <person name="Liu Y."/>
            <person name="Xu W."/>
            <person name="Pan J."/>
            <person name="Luo Z.H."/>
            <person name="Li M."/>
        </authorList>
    </citation>
    <scope>NUCLEOTIDE SEQUENCE</scope>
    <source>
        <strain evidence="6">SpSt-997</strain>
    </source>
</reference>
<dbReference type="GO" id="GO:0004553">
    <property type="term" value="F:hydrolase activity, hydrolyzing O-glycosyl compounds"/>
    <property type="evidence" value="ECO:0007669"/>
    <property type="project" value="InterPro"/>
</dbReference>
<dbReference type="Gene3D" id="1.25.20.10">
    <property type="entry name" value="Bacterial muramidases"/>
    <property type="match status" value="1"/>
</dbReference>
<evidence type="ECO:0000256" key="3">
    <source>
        <dbReference type="ARBA" id="ARBA00022729"/>
    </source>
</evidence>
<gene>
    <name evidence="6" type="ORF">ENY07_05955</name>
</gene>
<feature type="chain" id="PRO_5035274216" evidence="4">
    <location>
        <begin position="23"/>
        <end position="646"/>
    </location>
</feature>
<evidence type="ECO:0000259" key="5">
    <source>
        <dbReference type="Pfam" id="PF01464"/>
    </source>
</evidence>
<evidence type="ECO:0000256" key="1">
    <source>
        <dbReference type="ARBA" id="ARBA00007734"/>
    </source>
</evidence>
<sequence>MTDMRPIFLALVLALTAGVARAQGVMDAIRADDWAGAAALAAQYPDPVAAKLVTYYRLLAPAVGGAAEIADFIAANPDWPQQALLALRRDEALATTSDDTSVAALCARVAPARPAALIRCAGAEDALGQRAAATDAARAAWRGGLDGVTAEAALLQRFGGALTAADHWRRFATLLGRDDAALARLMPLLDATSQVRARAILALRHDDPQAASLLDAAGSAGRAEPLLFLAQSGWLRRLGRVADARALWQSTGAMAEQLAPPDMRATFWAERDRLARALLRAGDATGAYALADDRAPLSGEAALDQAFLAGFIALEILHDPKRAEPHFQALTTLSEAVITAARAHYWLARTAFARGDGARARAEYAEAARFPLAFYGQLAARALGEAPETLNARILALHDPGWTAAEVDDFAHREVARAATLLVAWGAPRRARPFLTRLASLAQDAADRSMDAHLSLAFGIPDEAVMIARLAGRAGVMLPDAGWPIAAPVPEGPLPPALVLGVIRQESSFDIAAESPSGALGLMQLLPGTARLIAAKLGAPAVPGALTSDASYNIQLGTAYLEQLLDHYAGALPLALAAYNGGPSRVAEWLAENGDPRAGGIDIIDWIELIPFAETRNYVERVTENIAIYRARRGEALAYPLAPWLK</sequence>
<dbReference type="CDD" id="cd13401">
    <property type="entry name" value="Slt70-like"/>
    <property type="match status" value="1"/>
</dbReference>
<protein>
    <submittedName>
        <fullName evidence="6">Lytic transglycosylase</fullName>
    </submittedName>
</protein>
<dbReference type="SUPFAM" id="SSF48435">
    <property type="entry name" value="Bacterial muramidases"/>
    <property type="match status" value="1"/>
</dbReference>
<dbReference type="InterPro" id="IPR023346">
    <property type="entry name" value="Lysozyme-like_dom_sf"/>
</dbReference>
<evidence type="ECO:0000256" key="2">
    <source>
        <dbReference type="ARBA" id="ARBA00009387"/>
    </source>
</evidence>
<dbReference type="InterPro" id="IPR008258">
    <property type="entry name" value="Transglycosylase_SLT_dom_1"/>
</dbReference>
<dbReference type="Gene3D" id="1.10.530.10">
    <property type="match status" value="1"/>
</dbReference>
<proteinExistence type="inferred from homology"/>
<feature type="domain" description="Transglycosylase SLT" evidence="5">
    <location>
        <begin position="494"/>
        <end position="595"/>
    </location>
</feature>
<evidence type="ECO:0000256" key="4">
    <source>
        <dbReference type="SAM" id="SignalP"/>
    </source>
</evidence>
<dbReference type="AlphaFoldDB" id="A0A8J4M5Z6"/>
<dbReference type="SUPFAM" id="SSF53955">
    <property type="entry name" value="Lysozyme-like"/>
    <property type="match status" value="1"/>
</dbReference>
<evidence type="ECO:0000313" key="6">
    <source>
        <dbReference type="EMBL" id="HGC42747.1"/>
    </source>
</evidence>
<organism evidence="6">
    <name type="scientific">Acidicaldus sp</name>
    <dbReference type="NCBI Taxonomy" id="1872105"/>
    <lineage>
        <taxon>Bacteria</taxon>
        <taxon>Pseudomonadati</taxon>
        <taxon>Pseudomonadota</taxon>
        <taxon>Alphaproteobacteria</taxon>
        <taxon>Acetobacterales</taxon>
        <taxon>Acetobacteraceae</taxon>
        <taxon>Acidicaldus</taxon>
    </lineage>
</organism>
<dbReference type="GO" id="GO:0042597">
    <property type="term" value="C:periplasmic space"/>
    <property type="evidence" value="ECO:0007669"/>
    <property type="project" value="InterPro"/>
</dbReference>
<accession>A0A8J4M5Z6</accession>
<comment type="similarity">
    <text evidence="1">Belongs to the transglycosylase Slt family.</text>
</comment>
<name>A0A8J4M5Z6_9PROT</name>
<dbReference type="PANTHER" id="PTHR37423">
    <property type="entry name" value="SOLUBLE LYTIC MUREIN TRANSGLYCOSYLASE-RELATED"/>
    <property type="match status" value="1"/>
</dbReference>
<dbReference type="Pfam" id="PF01464">
    <property type="entry name" value="SLT"/>
    <property type="match status" value="1"/>
</dbReference>
<keyword evidence="3 4" id="KW-0732">Signal</keyword>
<comment type="caution">
    <text evidence="6">The sequence shown here is derived from an EMBL/GenBank/DDBJ whole genome shotgun (WGS) entry which is preliminary data.</text>
</comment>
<feature type="signal peptide" evidence="4">
    <location>
        <begin position="1"/>
        <end position="22"/>
    </location>
</feature>